<dbReference type="GeneID" id="112681976"/>
<evidence type="ECO:0000313" key="2">
    <source>
        <dbReference type="EMBL" id="MBY79553.1"/>
    </source>
</evidence>
<gene>
    <name evidence="4" type="primary">LOC112681976</name>
    <name evidence="2" type="ORF">g.164125</name>
</gene>
<proteinExistence type="predicted"/>
<dbReference type="OrthoDB" id="6614651at2759"/>
<reference evidence="2" key="1">
    <citation type="submission" date="2018-04" db="EMBL/GenBank/DDBJ databases">
        <title>Transcriptome assembly of Sipha flava.</title>
        <authorList>
            <person name="Scully E.D."/>
            <person name="Geib S.M."/>
            <person name="Palmer N.A."/>
            <person name="Koch K."/>
            <person name="Bradshaw J."/>
            <person name="Heng-Moss T."/>
            <person name="Sarath G."/>
        </authorList>
    </citation>
    <scope>NUCLEOTIDE SEQUENCE</scope>
</reference>
<evidence type="ECO:0000313" key="3">
    <source>
        <dbReference type="Proteomes" id="UP000694846"/>
    </source>
</evidence>
<accession>A0A2S2QPF4</accession>
<name>A0A2S2QPF4_9HEMI</name>
<sequence length="255" mass="29424">MATELKTTSEEKLNAGMKSILNDLEVACDKLKLLDGNDELYNELQDMAKSLSTEVENGDYVKNILKLKESVKSEQLFYLNKTGISFDTLLENEYLETAANILLETGVYDYSSTTLFLEYMSMIEKYEEQKKFIDDVDERINQLKIVIEKQNDTKRELSNIHFSPAEFTFEPIQINPIKSVQPIENRKEIVELLKKIDDIEKKQAYICEKTATLKSEQKKLYHGLPPNMDQALMAVKIAEETMKSVSKELVKKLEK</sequence>
<dbReference type="Proteomes" id="UP000694846">
    <property type="component" value="Unplaced"/>
</dbReference>
<feature type="coiled-coil region" evidence="1">
    <location>
        <begin position="133"/>
        <end position="160"/>
    </location>
</feature>
<protein>
    <submittedName>
        <fullName evidence="4">Uncharacterized protein LOC112681976 isoform X1</fullName>
    </submittedName>
</protein>
<evidence type="ECO:0000256" key="1">
    <source>
        <dbReference type="SAM" id="Coils"/>
    </source>
</evidence>
<dbReference type="AlphaFoldDB" id="A0A2S2QPF4"/>
<dbReference type="EMBL" id="GGMS01010350">
    <property type="protein sequence ID" value="MBY79553.1"/>
    <property type="molecule type" value="Transcribed_RNA"/>
</dbReference>
<organism evidence="2">
    <name type="scientific">Sipha flava</name>
    <name type="common">yellow sugarcane aphid</name>
    <dbReference type="NCBI Taxonomy" id="143950"/>
    <lineage>
        <taxon>Eukaryota</taxon>
        <taxon>Metazoa</taxon>
        <taxon>Ecdysozoa</taxon>
        <taxon>Arthropoda</taxon>
        <taxon>Hexapoda</taxon>
        <taxon>Insecta</taxon>
        <taxon>Pterygota</taxon>
        <taxon>Neoptera</taxon>
        <taxon>Paraneoptera</taxon>
        <taxon>Hemiptera</taxon>
        <taxon>Sternorrhyncha</taxon>
        <taxon>Aphidomorpha</taxon>
        <taxon>Aphidoidea</taxon>
        <taxon>Aphididae</taxon>
        <taxon>Sipha</taxon>
    </lineage>
</organism>
<reference evidence="4" key="2">
    <citation type="submission" date="2025-04" db="UniProtKB">
        <authorList>
            <consortium name="RefSeq"/>
        </authorList>
    </citation>
    <scope>IDENTIFICATION</scope>
    <source>
        <tissue evidence="4">Whole body</tissue>
    </source>
</reference>
<evidence type="ECO:0000313" key="4">
    <source>
        <dbReference type="RefSeq" id="XP_025408155.1"/>
    </source>
</evidence>
<keyword evidence="1" id="KW-0175">Coiled coil</keyword>
<keyword evidence="3" id="KW-1185">Reference proteome</keyword>
<dbReference type="CTD" id="81572"/>
<dbReference type="RefSeq" id="XP_025408155.1">
    <property type="nucleotide sequence ID" value="XM_025552370.1"/>
</dbReference>